<feature type="domain" description="Cadherin" evidence="18">
    <location>
        <begin position="157"/>
        <end position="266"/>
    </location>
</feature>
<dbReference type="GO" id="GO:0050806">
    <property type="term" value="P:positive regulation of synaptic transmission"/>
    <property type="evidence" value="ECO:0007669"/>
    <property type="project" value="TreeGrafter"/>
</dbReference>
<sequence length="976" mass="111331">MAKGLFIAFVAVFIGTVWCMSEPNYFDPVIESDVVNDRGKPEFHAIINENENKVSRIRPALKATDRDEVGGAKFICGYDIVKHKKKLEMPFVIQVTNRTTGEAEIRVKEGFKLNYEKRKHYRFSIVANDCGMPRRISNPAVVMIKVKDVDKFAPNFENASYYITIEEGKLYDKFLTIRAVDEDKSQTFRDICGYNILTPNVPFEIDADGNIRNTKILEYSRHRNFIMKVVAKDCGGKTSKPVSVNIFIKEICRNGWQGISDKTTYFAGSGRQKVAENARLRMCDPTCTPDNVSVKMTLATKHIGKGCDRDTFSITSQRKICGASGESVDLLPPPPLADWTQNLQTDDGHESDQVFFFNGENAAIVPENYFNHTLDQQFTISTWMKHDFSDDYDTPHKKVEKEHILCMSDGEEMNRHHYAVFVHGEKLVLLLRREPTTEAEMEIFKPAEWRWHIPQINDAEWHHYVISVDLKNADQNSVKLYIDGKLLLQDKTVFEEIDDWPLHKSSKVHYTKLSVGACWQGGKSRFEHYFKGYLAGLSVLKAKRESDRVIRCLNNCKESLDFHAVGEMQTGSSVSFNNEMTEFNISGKDVAEVEKLLHEVAYVNVRSFPTPGRRKLLLQTQLKCNGETVTLPEVQTYVMVQEPPKPIITITGSKNLTKLVFEFERGLLVFEDIKIEASKTSETREEEEEDEEDEDKAARLALKVSKAMLAQETSLKEPRTDILLDSCKIEADPPLNLFYEHLSLPTHIMGNLGLEWSETNDGVVITNADTIDRYISVLKKIHYYHNEPSILNSRSLALKCSSENQRFISNMFITKLVAVHKEPEYNNAANVQSNVHDQPVEHDAMQRLSSKITPDVVASTSNFGMAAIIVVCIGFLLFMIILGVIRIRAVHRRTQVVQVDEKQEMEWDNSALNITVNPMEQEQVFEYEDNVQQALRDDTDSEDDGSDFHDEIDSSDEEVRPPGKDQLEWDDSTLSF</sequence>
<gene>
    <name evidence="19" type="ORF">SNE40_013791</name>
</gene>
<evidence type="ECO:0000256" key="3">
    <source>
        <dbReference type="ARBA" id="ARBA00022729"/>
    </source>
</evidence>
<evidence type="ECO:0000256" key="12">
    <source>
        <dbReference type="ARBA" id="ARBA00035006"/>
    </source>
</evidence>
<comment type="caution">
    <text evidence="19">The sequence shown here is derived from an EMBL/GenBank/DDBJ whole genome shotgun (WGS) entry which is preliminary data.</text>
</comment>
<evidence type="ECO:0000256" key="15">
    <source>
        <dbReference type="SAM" id="MobiDB-lite"/>
    </source>
</evidence>
<evidence type="ECO:0000256" key="8">
    <source>
        <dbReference type="ARBA" id="ARBA00023018"/>
    </source>
</evidence>
<dbReference type="PROSITE" id="PS50268">
    <property type="entry name" value="CADHERIN_2"/>
    <property type="match status" value="2"/>
</dbReference>
<name>A0AAN8PPB6_PATCE</name>
<dbReference type="SMART" id="SM00112">
    <property type="entry name" value="CA"/>
    <property type="match status" value="2"/>
</dbReference>
<keyword evidence="20" id="KW-1185">Reference proteome</keyword>
<dbReference type="GO" id="GO:0051965">
    <property type="term" value="P:positive regulation of synapse assembly"/>
    <property type="evidence" value="ECO:0007669"/>
    <property type="project" value="TreeGrafter"/>
</dbReference>
<evidence type="ECO:0000256" key="6">
    <source>
        <dbReference type="ARBA" id="ARBA00022889"/>
    </source>
</evidence>
<dbReference type="SUPFAM" id="SSF49899">
    <property type="entry name" value="Concanavalin A-like lectins/glucanases"/>
    <property type="match status" value="1"/>
</dbReference>
<evidence type="ECO:0000256" key="1">
    <source>
        <dbReference type="ARBA" id="ARBA00022475"/>
    </source>
</evidence>
<evidence type="ECO:0000256" key="11">
    <source>
        <dbReference type="ARBA" id="ARBA00023257"/>
    </source>
</evidence>
<dbReference type="EMBL" id="JAZGQO010000010">
    <property type="protein sequence ID" value="KAK6175301.1"/>
    <property type="molecule type" value="Genomic_DNA"/>
</dbReference>
<dbReference type="CDD" id="cd11304">
    <property type="entry name" value="Cadherin_repeat"/>
    <property type="match status" value="2"/>
</dbReference>
<keyword evidence="3 17" id="KW-0732">Signal</keyword>
<evidence type="ECO:0000256" key="2">
    <source>
        <dbReference type="ARBA" id="ARBA00022692"/>
    </source>
</evidence>
<dbReference type="SUPFAM" id="SSF49313">
    <property type="entry name" value="Cadherin-like"/>
    <property type="match status" value="2"/>
</dbReference>
<dbReference type="Gene3D" id="2.60.120.200">
    <property type="match status" value="1"/>
</dbReference>
<feature type="signal peptide" evidence="17">
    <location>
        <begin position="1"/>
        <end position="19"/>
    </location>
</feature>
<comment type="subcellular location">
    <subcellularLocation>
        <location evidence="12">Postsynaptic cell membrane</location>
        <topology evidence="12">Single-pass type I membrane protein</topology>
    </subcellularLocation>
</comment>
<evidence type="ECO:0000256" key="4">
    <source>
        <dbReference type="ARBA" id="ARBA00022737"/>
    </source>
</evidence>
<feature type="transmembrane region" description="Helical" evidence="16">
    <location>
        <begin position="863"/>
        <end position="885"/>
    </location>
</feature>
<feature type="domain" description="Cadherin" evidence="18">
    <location>
        <begin position="39"/>
        <end position="156"/>
    </location>
</feature>
<organism evidence="19 20">
    <name type="scientific">Patella caerulea</name>
    <name type="common">Rayed Mediterranean limpet</name>
    <dbReference type="NCBI Taxonomy" id="87958"/>
    <lineage>
        <taxon>Eukaryota</taxon>
        <taxon>Metazoa</taxon>
        <taxon>Spiralia</taxon>
        <taxon>Lophotrochozoa</taxon>
        <taxon>Mollusca</taxon>
        <taxon>Gastropoda</taxon>
        <taxon>Patellogastropoda</taxon>
        <taxon>Patelloidea</taxon>
        <taxon>Patellidae</taxon>
        <taxon>Patella</taxon>
    </lineage>
</organism>
<evidence type="ECO:0000256" key="17">
    <source>
        <dbReference type="SAM" id="SignalP"/>
    </source>
</evidence>
<reference evidence="19 20" key="1">
    <citation type="submission" date="2024-01" db="EMBL/GenBank/DDBJ databases">
        <title>The genome of the rayed Mediterranean limpet Patella caerulea (Linnaeus, 1758).</title>
        <authorList>
            <person name="Anh-Thu Weber A."/>
            <person name="Halstead-Nussloch G."/>
        </authorList>
    </citation>
    <scope>NUCLEOTIDE SEQUENCE [LARGE SCALE GENOMIC DNA]</scope>
    <source>
        <strain evidence="19">AATW-2023a</strain>
        <tissue evidence="19">Whole specimen</tissue>
    </source>
</reference>
<dbReference type="PANTHER" id="PTHR14139">
    <property type="entry name" value="CALSYNTENIN"/>
    <property type="match status" value="1"/>
</dbReference>
<dbReference type="InterPro" id="IPR015919">
    <property type="entry name" value="Cadherin-like_sf"/>
</dbReference>
<keyword evidence="10" id="KW-0325">Glycoprotein</keyword>
<evidence type="ECO:0000256" key="5">
    <source>
        <dbReference type="ARBA" id="ARBA00022837"/>
    </source>
</evidence>
<dbReference type="PRINTS" id="PR00205">
    <property type="entry name" value="CADHERIN"/>
</dbReference>
<keyword evidence="1" id="KW-1003">Cell membrane</keyword>
<dbReference type="InterPro" id="IPR013320">
    <property type="entry name" value="ConA-like_dom_sf"/>
</dbReference>
<dbReference type="FunFam" id="2.60.40.60:FF:000025">
    <property type="entry name" value="Calsyntenin 1"/>
    <property type="match status" value="1"/>
</dbReference>
<evidence type="ECO:0000256" key="13">
    <source>
        <dbReference type="ARBA" id="ARBA00035015"/>
    </source>
</evidence>
<dbReference type="GO" id="GO:0005509">
    <property type="term" value="F:calcium ion binding"/>
    <property type="evidence" value="ECO:0007669"/>
    <property type="project" value="UniProtKB-UniRule"/>
</dbReference>
<evidence type="ECO:0000256" key="16">
    <source>
        <dbReference type="SAM" id="Phobius"/>
    </source>
</evidence>
<evidence type="ECO:0000256" key="14">
    <source>
        <dbReference type="PROSITE-ProRule" id="PRU00043"/>
    </source>
</evidence>
<evidence type="ECO:0000259" key="18">
    <source>
        <dbReference type="PROSITE" id="PS50268"/>
    </source>
</evidence>
<keyword evidence="6" id="KW-0130">Cell adhesion</keyword>
<dbReference type="InterPro" id="IPR002126">
    <property type="entry name" value="Cadherin-like_dom"/>
</dbReference>
<dbReference type="Gene3D" id="2.60.40.60">
    <property type="entry name" value="Cadherins"/>
    <property type="match status" value="2"/>
</dbReference>
<keyword evidence="5 14" id="KW-0106">Calcium</keyword>
<dbReference type="GO" id="GO:0007156">
    <property type="term" value="P:homophilic cell adhesion via plasma membrane adhesion molecules"/>
    <property type="evidence" value="ECO:0007669"/>
    <property type="project" value="InterPro"/>
</dbReference>
<proteinExistence type="inferred from homology"/>
<dbReference type="AlphaFoldDB" id="A0AAN8PPB6"/>
<dbReference type="PANTHER" id="PTHR14139:SF2">
    <property type="entry name" value="CALSYNTENIN-1"/>
    <property type="match status" value="1"/>
</dbReference>
<dbReference type="Proteomes" id="UP001347796">
    <property type="component" value="Unassembled WGS sequence"/>
</dbReference>
<accession>A0AAN8PPB6</accession>
<feature type="chain" id="PRO_5042949544" description="Cadherin domain-containing protein" evidence="17">
    <location>
        <begin position="20"/>
        <end position="976"/>
    </location>
</feature>
<keyword evidence="8" id="KW-0770">Synapse</keyword>
<dbReference type="Pfam" id="PF19699">
    <property type="entry name" value="CLSTN_C"/>
    <property type="match status" value="1"/>
</dbReference>
<dbReference type="GO" id="GO:0009986">
    <property type="term" value="C:cell surface"/>
    <property type="evidence" value="ECO:0007669"/>
    <property type="project" value="TreeGrafter"/>
</dbReference>
<evidence type="ECO:0000313" key="20">
    <source>
        <dbReference type="Proteomes" id="UP001347796"/>
    </source>
</evidence>
<protein>
    <recommendedName>
        <fullName evidence="18">Cadherin domain-containing protein</fullName>
    </recommendedName>
</protein>
<feature type="compositionally biased region" description="Basic and acidic residues" evidence="15">
    <location>
        <begin position="946"/>
        <end position="967"/>
    </location>
</feature>
<dbReference type="GO" id="GO:0045211">
    <property type="term" value="C:postsynaptic membrane"/>
    <property type="evidence" value="ECO:0007669"/>
    <property type="project" value="UniProtKB-SubCell"/>
</dbReference>
<comment type="similarity">
    <text evidence="13">Belongs to the calsyntenin family.</text>
</comment>
<feature type="region of interest" description="Disordered" evidence="15">
    <location>
        <begin position="936"/>
        <end position="976"/>
    </location>
</feature>
<evidence type="ECO:0000313" key="19">
    <source>
        <dbReference type="EMBL" id="KAK6175301.1"/>
    </source>
</evidence>
<keyword evidence="11" id="KW-0628">Postsynaptic cell membrane</keyword>
<keyword evidence="4" id="KW-0677">Repeat</keyword>
<keyword evidence="7 16" id="KW-1133">Transmembrane helix</keyword>
<evidence type="ECO:0000256" key="7">
    <source>
        <dbReference type="ARBA" id="ARBA00022989"/>
    </source>
</evidence>
<evidence type="ECO:0000256" key="9">
    <source>
        <dbReference type="ARBA" id="ARBA00023136"/>
    </source>
</evidence>
<evidence type="ECO:0000256" key="10">
    <source>
        <dbReference type="ARBA" id="ARBA00023180"/>
    </source>
</evidence>
<dbReference type="InterPro" id="IPR045588">
    <property type="entry name" value="CLSTN_C"/>
</dbReference>
<keyword evidence="2 16" id="KW-0812">Transmembrane</keyword>
<keyword evidence="9 16" id="KW-0472">Membrane</keyword>